<dbReference type="NCBIfam" id="TIGR00350">
    <property type="entry name" value="lytR_cpsA_psr"/>
    <property type="match status" value="1"/>
</dbReference>
<evidence type="ECO:0000259" key="2">
    <source>
        <dbReference type="Pfam" id="PF03816"/>
    </source>
</evidence>
<dbReference type="PANTHER" id="PTHR33392:SF6">
    <property type="entry name" value="POLYISOPRENYL-TEICHOIC ACID--PEPTIDOGLYCAN TEICHOIC ACID TRANSFERASE TAGU"/>
    <property type="match status" value="1"/>
</dbReference>
<evidence type="ECO:0000313" key="4">
    <source>
        <dbReference type="Proteomes" id="UP001385848"/>
    </source>
</evidence>
<dbReference type="Gene3D" id="3.40.630.190">
    <property type="entry name" value="LCP protein"/>
    <property type="match status" value="1"/>
</dbReference>
<evidence type="ECO:0000313" key="3">
    <source>
        <dbReference type="EMBL" id="MEL0564639.1"/>
    </source>
</evidence>
<dbReference type="Pfam" id="PF03816">
    <property type="entry name" value="LytR_cpsA_psr"/>
    <property type="match status" value="1"/>
</dbReference>
<gene>
    <name evidence="3" type="ORF">AAC431_01690</name>
</gene>
<feature type="domain" description="Cell envelope-related transcriptional attenuator" evidence="2">
    <location>
        <begin position="73"/>
        <end position="218"/>
    </location>
</feature>
<organism evidence="3 4">
    <name type="scientific">Lactobacillus jensenii</name>
    <dbReference type="NCBI Taxonomy" id="109790"/>
    <lineage>
        <taxon>Bacteria</taxon>
        <taxon>Bacillati</taxon>
        <taxon>Bacillota</taxon>
        <taxon>Bacilli</taxon>
        <taxon>Lactobacillales</taxon>
        <taxon>Lactobacillaceae</taxon>
        <taxon>Lactobacillus</taxon>
    </lineage>
</organism>
<proteinExistence type="inferred from homology"/>
<dbReference type="Proteomes" id="UP001385848">
    <property type="component" value="Unassembled WGS sequence"/>
</dbReference>
<comment type="similarity">
    <text evidence="1">Belongs to the LytR/CpsA/Psr (LCP) family.</text>
</comment>
<dbReference type="InterPro" id="IPR050922">
    <property type="entry name" value="LytR/CpsA/Psr_CW_biosynth"/>
</dbReference>
<dbReference type="EMBL" id="JBBVUL010000002">
    <property type="protein sequence ID" value="MEL0564639.1"/>
    <property type="molecule type" value="Genomic_DNA"/>
</dbReference>
<dbReference type="RefSeq" id="WP_224783613.1">
    <property type="nucleotide sequence ID" value="NZ_CATOUV010000001.1"/>
</dbReference>
<comment type="caution">
    <text evidence="3">The sequence shown here is derived from an EMBL/GenBank/DDBJ whole genome shotgun (WGS) entry which is preliminary data.</text>
</comment>
<name>A0ABU9FHN5_LACJE</name>
<evidence type="ECO:0000256" key="1">
    <source>
        <dbReference type="ARBA" id="ARBA00006068"/>
    </source>
</evidence>
<keyword evidence="4" id="KW-1185">Reference proteome</keyword>
<protein>
    <submittedName>
        <fullName evidence="3">LCP family protein</fullName>
    </submittedName>
</protein>
<dbReference type="PANTHER" id="PTHR33392">
    <property type="entry name" value="POLYISOPRENYL-TEICHOIC ACID--PEPTIDOGLYCAN TEICHOIC ACID TRANSFERASE TAGU"/>
    <property type="match status" value="1"/>
</dbReference>
<sequence>MVFGAVILVGFIVCGLIYKNLRDTANKMYTPVAKSITSNKNRSFDNLLATKKPINILLLGTDTGALGRDWRGRTDTIMMLSINPNSNKTTIVSIPRDSNAIFPDYSSYGVAKINAAYTLGGVSETIKTLDKYYSVPIDGYILINMGGLEKAIDQVGGVDVTSPLTFDNQGFSFKKGKTYHMNGKKALAFVQLRHGDPMQDYGRQVRNRLLVMALLKKSISPSTLVNNSFLNSISNEMQTDLTMEQMYKIGMDYRRATNNLSQDHAQGTSKMTDNPKFGQMEIEVISQEERQRISDKIRSTLDINKVQVNEERASYVMNN</sequence>
<reference evidence="3 4" key="1">
    <citation type="submission" date="2024-04" db="EMBL/GenBank/DDBJ databases">
        <title>Three lactobacilli isolated from voided urine samples from females with type 2 diabetes.</title>
        <authorList>
            <person name="Kula A."/>
            <person name="Stegman N."/>
            <person name="Putonti C."/>
        </authorList>
    </citation>
    <scope>NUCLEOTIDE SEQUENCE [LARGE SCALE GENOMIC DNA]</scope>
    <source>
        <strain evidence="3 4">1855</strain>
    </source>
</reference>
<dbReference type="InterPro" id="IPR004474">
    <property type="entry name" value="LytR_CpsA_psr"/>
</dbReference>
<accession>A0ABU9FHN5</accession>